<feature type="transmembrane region" description="Helical" evidence="1">
    <location>
        <begin position="38"/>
        <end position="62"/>
    </location>
</feature>
<feature type="transmembrane region" description="Helical" evidence="1">
    <location>
        <begin position="7"/>
        <end position="26"/>
    </location>
</feature>
<dbReference type="eggNOG" id="ENOG50308SQ">
    <property type="taxonomic scope" value="Bacteria"/>
</dbReference>
<dbReference type="EMBL" id="BA000028">
    <property type="protein sequence ID" value="BAC15351.1"/>
    <property type="molecule type" value="Genomic_DNA"/>
</dbReference>
<name>Q8EL36_OCEIH</name>
<reference evidence="2 3" key="2">
    <citation type="journal article" date="2002" name="Nucleic Acids Res.">
        <title>Genome sequence of Oceanobacillus iheyensis isolated from the Iheya Ridge and its unexpected adaptive capabilities to extreme environments.</title>
        <authorList>
            <person name="Takami H."/>
            <person name="Takaki Y."/>
            <person name="Uchiyama I."/>
        </authorList>
    </citation>
    <scope>NUCLEOTIDE SEQUENCE [LARGE SCALE GENOMIC DNA]</scope>
    <source>
        <strain evidence="3">DSM 14371 / CIP 107618 / JCM 11309 / KCTC 3954 / HTE831</strain>
    </source>
</reference>
<keyword evidence="1" id="KW-0812">Transmembrane</keyword>
<dbReference type="STRING" id="221109.gene:10735647"/>
<gene>
    <name evidence="2" type="ordered locus">OB3395</name>
</gene>
<dbReference type="AlphaFoldDB" id="Q8EL36"/>
<evidence type="ECO:0000313" key="2">
    <source>
        <dbReference type="EMBL" id="BAC15351.1"/>
    </source>
</evidence>
<dbReference type="KEGG" id="oih:OB3395"/>
<reference evidence="2 3" key="1">
    <citation type="journal article" date="2001" name="FEMS Microbiol. Lett.">
        <title>Oceanobacillus iheyensis gen. nov., sp. nov., a deep-sea extremely halotolerant and alkaliphilic species isolated from a depth of 1050 m on the Iheya Ridge.</title>
        <authorList>
            <person name="Lu J."/>
            <person name="Nogi Y."/>
            <person name="Takami H."/>
        </authorList>
    </citation>
    <scope>NUCLEOTIDE SEQUENCE [LARGE SCALE GENOMIC DNA]</scope>
    <source>
        <strain evidence="3">DSM 14371 / CIP 107618 / JCM 11309 / KCTC 3954 / HTE831</strain>
    </source>
</reference>
<accession>Q8EL36</accession>
<dbReference type="RefSeq" id="WP_011067793.1">
    <property type="nucleotide sequence ID" value="NC_004193.1"/>
</dbReference>
<keyword evidence="1" id="KW-0472">Membrane</keyword>
<dbReference type="OrthoDB" id="2721708at2"/>
<dbReference type="Proteomes" id="UP000000822">
    <property type="component" value="Chromosome"/>
</dbReference>
<evidence type="ECO:0000256" key="1">
    <source>
        <dbReference type="SAM" id="Phobius"/>
    </source>
</evidence>
<evidence type="ECO:0000313" key="3">
    <source>
        <dbReference type="Proteomes" id="UP000000822"/>
    </source>
</evidence>
<keyword evidence="1" id="KW-1133">Transmembrane helix</keyword>
<proteinExistence type="predicted"/>
<keyword evidence="3" id="KW-1185">Reference proteome</keyword>
<protein>
    <submittedName>
        <fullName evidence="2">Uncharacterized protein</fullName>
    </submittedName>
</protein>
<dbReference type="HOGENOM" id="CLU_2808188_0_0_9"/>
<sequence length="67" mass="7389">MSKGVKIMLCAAFVLPASITIFRIILDYFLGREIELMSYSAVFLGSAVGGLFFAGPLMYTVFKTKEN</sequence>
<organism evidence="2 3">
    <name type="scientific">Oceanobacillus iheyensis (strain DSM 14371 / CIP 107618 / JCM 11309 / KCTC 3954 / HTE831)</name>
    <dbReference type="NCBI Taxonomy" id="221109"/>
    <lineage>
        <taxon>Bacteria</taxon>
        <taxon>Bacillati</taxon>
        <taxon>Bacillota</taxon>
        <taxon>Bacilli</taxon>
        <taxon>Bacillales</taxon>
        <taxon>Bacillaceae</taxon>
        <taxon>Oceanobacillus</taxon>
    </lineage>
</organism>